<gene>
    <name evidence="1" type="ORF">J4Q44_G00314720</name>
</gene>
<proteinExistence type="predicted"/>
<evidence type="ECO:0000313" key="1">
    <source>
        <dbReference type="EMBL" id="KAK6298417.1"/>
    </source>
</evidence>
<dbReference type="PANTHER" id="PTHR38487:SF1">
    <property type="entry name" value="PROTEIN ZIP4 HOMOLOG"/>
    <property type="match status" value="1"/>
</dbReference>
<dbReference type="EMBL" id="JAGTTL010000030">
    <property type="protein sequence ID" value="KAK6298417.1"/>
    <property type="molecule type" value="Genomic_DNA"/>
</dbReference>
<accession>A0AAN8QQW1</accession>
<comment type="caution">
    <text evidence="1">The sequence shown here is derived from an EMBL/GenBank/DDBJ whole genome shotgun (WGS) entry which is preliminary data.</text>
</comment>
<evidence type="ECO:0000313" key="2">
    <source>
        <dbReference type="Proteomes" id="UP001356427"/>
    </source>
</evidence>
<organism evidence="1 2">
    <name type="scientific">Coregonus suidteri</name>
    <dbReference type="NCBI Taxonomy" id="861788"/>
    <lineage>
        <taxon>Eukaryota</taxon>
        <taxon>Metazoa</taxon>
        <taxon>Chordata</taxon>
        <taxon>Craniata</taxon>
        <taxon>Vertebrata</taxon>
        <taxon>Euteleostomi</taxon>
        <taxon>Actinopterygii</taxon>
        <taxon>Neopterygii</taxon>
        <taxon>Teleostei</taxon>
        <taxon>Protacanthopterygii</taxon>
        <taxon>Salmoniformes</taxon>
        <taxon>Salmonidae</taxon>
        <taxon>Coregoninae</taxon>
        <taxon>Coregonus</taxon>
    </lineage>
</organism>
<sequence length="120" mass="13084">MEPCSFPGALKLPWSPAASLEPCSFSTKQLAVPVLKSPHSDQFCHDVGLPCARRIIGDHPTCTPGDLSKDPTDILLLLYEFETRAKLNDPKMETVLESVLELDNIETKVLETMAASVCTA</sequence>
<protein>
    <submittedName>
        <fullName evidence="1">Uncharacterized protein</fullName>
    </submittedName>
</protein>
<dbReference type="Proteomes" id="UP001356427">
    <property type="component" value="Unassembled WGS sequence"/>
</dbReference>
<reference evidence="1 2" key="1">
    <citation type="submission" date="2021-04" db="EMBL/GenBank/DDBJ databases">
        <authorList>
            <person name="De Guttry C."/>
            <person name="Zahm M."/>
            <person name="Klopp C."/>
            <person name="Cabau C."/>
            <person name="Louis A."/>
            <person name="Berthelot C."/>
            <person name="Parey E."/>
            <person name="Roest Crollius H."/>
            <person name="Montfort J."/>
            <person name="Robinson-Rechavi M."/>
            <person name="Bucao C."/>
            <person name="Bouchez O."/>
            <person name="Gislard M."/>
            <person name="Lluch J."/>
            <person name="Milhes M."/>
            <person name="Lampietro C."/>
            <person name="Lopez Roques C."/>
            <person name="Donnadieu C."/>
            <person name="Braasch I."/>
            <person name="Desvignes T."/>
            <person name="Postlethwait J."/>
            <person name="Bobe J."/>
            <person name="Wedekind C."/>
            <person name="Guiguen Y."/>
        </authorList>
    </citation>
    <scope>NUCLEOTIDE SEQUENCE [LARGE SCALE GENOMIC DNA]</scope>
    <source>
        <strain evidence="1">Cs_M1</strain>
        <tissue evidence="1">Blood</tissue>
    </source>
</reference>
<dbReference type="PANTHER" id="PTHR38487">
    <property type="entry name" value="TESTIS EXPRESSED 11"/>
    <property type="match status" value="1"/>
</dbReference>
<name>A0AAN8QQW1_9TELE</name>
<dbReference type="AlphaFoldDB" id="A0AAN8QQW1"/>
<keyword evidence="2" id="KW-1185">Reference proteome</keyword>